<evidence type="ECO:0000313" key="3">
    <source>
        <dbReference type="EMBL" id="RVW13869.1"/>
    </source>
</evidence>
<dbReference type="PANTHER" id="PTHR43383:SF2">
    <property type="entry name" value="AMIDOHYDROLASE 2 FAMILY PROTEIN"/>
    <property type="match status" value="1"/>
</dbReference>
<feature type="domain" description="Reverse transcriptase Ty1/copia-type" evidence="2">
    <location>
        <begin position="18"/>
        <end position="186"/>
    </location>
</feature>
<evidence type="ECO:0000256" key="1">
    <source>
        <dbReference type="SAM" id="Phobius"/>
    </source>
</evidence>
<keyword evidence="1" id="KW-0472">Membrane</keyword>
<reference evidence="3 4" key="1">
    <citation type="journal article" date="2018" name="PLoS Genet.">
        <title>Population sequencing reveals clonal diversity and ancestral inbreeding in the grapevine cultivar Chardonnay.</title>
        <authorList>
            <person name="Roach M.J."/>
            <person name="Johnson D.L."/>
            <person name="Bohlmann J."/>
            <person name="van Vuuren H.J."/>
            <person name="Jones S.J."/>
            <person name="Pretorius I.S."/>
            <person name="Schmidt S.A."/>
            <person name="Borneman A.R."/>
        </authorList>
    </citation>
    <scope>NUCLEOTIDE SEQUENCE [LARGE SCALE GENOMIC DNA]</scope>
    <source>
        <strain evidence="4">cv. Chardonnay</strain>
        <tissue evidence="3">Leaf</tissue>
    </source>
</reference>
<dbReference type="Pfam" id="PF07727">
    <property type="entry name" value="RVT_2"/>
    <property type="match status" value="1"/>
</dbReference>
<proteinExistence type="predicted"/>
<evidence type="ECO:0000313" key="4">
    <source>
        <dbReference type="Proteomes" id="UP000288805"/>
    </source>
</evidence>
<protein>
    <submittedName>
        <fullName evidence="3">Retrovirus-related Pol polyprotein from transposon RE1</fullName>
    </submittedName>
</protein>
<dbReference type="EMBL" id="QGNW01002644">
    <property type="protein sequence ID" value="RVW13869.1"/>
    <property type="molecule type" value="Genomic_DNA"/>
</dbReference>
<feature type="transmembrane region" description="Helical" evidence="1">
    <location>
        <begin position="116"/>
        <end position="136"/>
    </location>
</feature>
<keyword evidence="1" id="KW-1133">Transmembrane helix</keyword>
<keyword evidence="1" id="KW-0812">Transmembrane</keyword>
<dbReference type="InterPro" id="IPR013103">
    <property type="entry name" value="RVT_2"/>
</dbReference>
<name>A0A438BSD4_VITVI</name>
<dbReference type="PANTHER" id="PTHR43383">
    <property type="entry name" value="NODULIN 6"/>
    <property type="match status" value="1"/>
</dbReference>
<dbReference type="Proteomes" id="UP000288805">
    <property type="component" value="Unassembled WGS sequence"/>
</dbReference>
<dbReference type="AlphaFoldDB" id="A0A438BSD4"/>
<gene>
    <name evidence="3" type="primary">RE1_2953</name>
    <name evidence="3" type="ORF">CK203_079396</name>
</gene>
<dbReference type="SUPFAM" id="SSF56672">
    <property type="entry name" value="DNA/RNA polymerases"/>
    <property type="match status" value="1"/>
</dbReference>
<sequence>MLFRVNGFFKSKRRLDGSIERLKSRLVAIGYLQRSGIDFFDTFNLIIKPSTIRMVLALVVSFNWDIRQLDVSNAFLHGILDEEVYMAQPKGFEDPTNPQFMCKLHKSIYGLKQATYAWFNCLSTVLLSLGFVSSWVDPFLFTYRRDSNHAFLLVYVDDILVTSNVRSFIDELISNLQMDFAMKDLG</sequence>
<evidence type="ECO:0000259" key="2">
    <source>
        <dbReference type="Pfam" id="PF07727"/>
    </source>
</evidence>
<organism evidence="3 4">
    <name type="scientific">Vitis vinifera</name>
    <name type="common">Grape</name>
    <dbReference type="NCBI Taxonomy" id="29760"/>
    <lineage>
        <taxon>Eukaryota</taxon>
        <taxon>Viridiplantae</taxon>
        <taxon>Streptophyta</taxon>
        <taxon>Embryophyta</taxon>
        <taxon>Tracheophyta</taxon>
        <taxon>Spermatophyta</taxon>
        <taxon>Magnoliopsida</taxon>
        <taxon>eudicotyledons</taxon>
        <taxon>Gunneridae</taxon>
        <taxon>Pentapetalae</taxon>
        <taxon>rosids</taxon>
        <taxon>Vitales</taxon>
        <taxon>Vitaceae</taxon>
        <taxon>Viteae</taxon>
        <taxon>Vitis</taxon>
    </lineage>
</organism>
<accession>A0A438BSD4</accession>
<dbReference type="InterPro" id="IPR043502">
    <property type="entry name" value="DNA/RNA_pol_sf"/>
</dbReference>
<comment type="caution">
    <text evidence="3">The sequence shown here is derived from an EMBL/GenBank/DDBJ whole genome shotgun (WGS) entry which is preliminary data.</text>
</comment>